<keyword evidence="3" id="KW-1185">Reference proteome</keyword>
<dbReference type="EMBL" id="JADBEJ010000005">
    <property type="protein sequence ID" value="MBE1577965.1"/>
    <property type="molecule type" value="Genomic_DNA"/>
</dbReference>
<dbReference type="Proteomes" id="UP000656548">
    <property type="component" value="Unassembled WGS sequence"/>
</dbReference>
<protein>
    <recommendedName>
        <fullName evidence="4">Excalibur calcium-binding domain-containing protein</fullName>
    </recommendedName>
</protein>
<feature type="chain" id="PRO_5047171374" description="Excalibur calcium-binding domain-containing protein" evidence="1">
    <location>
        <begin position="27"/>
        <end position="117"/>
    </location>
</feature>
<gene>
    <name evidence="2" type="ORF">H4W30_005025</name>
</gene>
<comment type="caution">
    <text evidence="2">The sequence shown here is derived from an EMBL/GenBank/DDBJ whole genome shotgun (WGS) entry which is preliminary data.</text>
</comment>
<evidence type="ECO:0008006" key="4">
    <source>
        <dbReference type="Google" id="ProtNLM"/>
    </source>
</evidence>
<dbReference type="PROSITE" id="PS51257">
    <property type="entry name" value="PROKAR_LIPOPROTEIN"/>
    <property type="match status" value="1"/>
</dbReference>
<name>A0ABR9LBR5_9PSEU</name>
<feature type="signal peptide" evidence="1">
    <location>
        <begin position="1"/>
        <end position="26"/>
    </location>
</feature>
<evidence type="ECO:0000313" key="2">
    <source>
        <dbReference type="EMBL" id="MBE1577965.1"/>
    </source>
</evidence>
<evidence type="ECO:0000256" key="1">
    <source>
        <dbReference type="SAM" id="SignalP"/>
    </source>
</evidence>
<dbReference type="RefSeq" id="WP_225949857.1">
    <property type="nucleotide sequence ID" value="NZ_JADBEJ010000005.1"/>
</dbReference>
<keyword evidence="1" id="KW-0732">Signal</keyword>
<proteinExistence type="predicted"/>
<organism evidence="2 3">
    <name type="scientific">Amycolatopsis roodepoortensis</name>
    <dbReference type="NCBI Taxonomy" id="700274"/>
    <lineage>
        <taxon>Bacteria</taxon>
        <taxon>Bacillati</taxon>
        <taxon>Actinomycetota</taxon>
        <taxon>Actinomycetes</taxon>
        <taxon>Pseudonocardiales</taxon>
        <taxon>Pseudonocardiaceae</taxon>
        <taxon>Amycolatopsis</taxon>
    </lineage>
</organism>
<accession>A0ABR9LBR5</accession>
<sequence length="117" mass="12327">MNRMVTALLMTASAVAVLGACGTTTAGTPVTVVREIVPPPPPSTTTAVVAPPATSVVVVEPPVTVTRAPSRTSCQRLLAEGFTYTYAFEAWVNAGRPLSWDADRDGYPCEQSYGNRN</sequence>
<evidence type="ECO:0000313" key="3">
    <source>
        <dbReference type="Proteomes" id="UP000656548"/>
    </source>
</evidence>
<reference evidence="2 3" key="1">
    <citation type="submission" date="2020-10" db="EMBL/GenBank/DDBJ databases">
        <title>Sequencing the genomes of 1000 actinobacteria strains.</title>
        <authorList>
            <person name="Klenk H.-P."/>
        </authorList>
    </citation>
    <scope>NUCLEOTIDE SEQUENCE [LARGE SCALE GENOMIC DNA]</scope>
    <source>
        <strain evidence="2 3">DSM 46661</strain>
    </source>
</reference>